<feature type="domain" description="Acyl-CoA dehydrogenase/oxidase N-terminal" evidence="7">
    <location>
        <begin position="10"/>
        <end position="104"/>
    </location>
</feature>
<evidence type="ECO:0000256" key="1">
    <source>
        <dbReference type="ARBA" id="ARBA00001974"/>
    </source>
</evidence>
<dbReference type="RefSeq" id="WP_225263447.1">
    <property type="nucleotide sequence ID" value="NZ_BMNH01000012.1"/>
</dbReference>
<dbReference type="InterPro" id="IPR009100">
    <property type="entry name" value="AcylCoA_DH/oxidase_NM_dom_sf"/>
</dbReference>
<dbReference type="PANTHER" id="PTHR43884">
    <property type="entry name" value="ACYL-COA DEHYDROGENASE"/>
    <property type="match status" value="1"/>
</dbReference>
<dbReference type="Gene3D" id="1.20.140.10">
    <property type="entry name" value="Butyryl-CoA Dehydrogenase, subunit A, domain 3"/>
    <property type="match status" value="1"/>
</dbReference>
<dbReference type="Gene3D" id="2.40.110.10">
    <property type="entry name" value="Butyryl-CoA Dehydrogenase, subunit A, domain 2"/>
    <property type="match status" value="1"/>
</dbReference>
<comment type="cofactor">
    <cofactor evidence="1">
        <name>FAD</name>
        <dbReference type="ChEBI" id="CHEBI:57692"/>
    </cofactor>
</comment>
<evidence type="ECO:0000259" key="6">
    <source>
        <dbReference type="Pfam" id="PF00441"/>
    </source>
</evidence>
<gene>
    <name evidence="8" type="primary">acd</name>
    <name evidence="8" type="ORF">GCM10012289_41920</name>
</gene>
<dbReference type="AlphaFoldDB" id="A0A917Z3F9"/>
<proteinExistence type="inferred from homology"/>
<accession>A0A917Z3F9</accession>
<dbReference type="Gene3D" id="1.10.540.10">
    <property type="entry name" value="Acyl-CoA dehydrogenase/oxidase, N-terminal domain"/>
    <property type="match status" value="1"/>
</dbReference>
<keyword evidence="4" id="KW-0274">FAD</keyword>
<comment type="caution">
    <text evidence="8">The sequence shown here is derived from an EMBL/GenBank/DDBJ whole genome shotgun (WGS) entry which is preliminary data.</text>
</comment>
<evidence type="ECO:0000256" key="3">
    <source>
        <dbReference type="ARBA" id="ARBA00022630"/>
    </source>
</evidence>
<comment type="similarity">
    <text evidence="2">Belongs to the acyl-CoA dehydrogenase family.</text>
</comment>
<dbReference type="Pfam" id="PF00441">
    <property type="entry name" value="Acyl-CoA_dh_1"/>
    <property type="match status" value="1"/>
</dbReference>
<sequence length="363" mass="38354">MTLGTNVISTDEQEELRRTVRALLARNPPSRPEPDAEAGYDETIWRLLADQVGAFGLAVPVEHGGAGCTAAETQVVCEELGRTLATLPYLGSAVLATEALLACGATDPLPGLADGSRVGAVAWAENGTWDPAAIRARVRDGRLTGVKEHVLDGARADLLIVPALTPDGDLAVHTVEPSAPGVQVEPLTTLDRTRPQARVTFDGAPARLIGADGHRVLDRLLAVAATALSAEQLGGSARCLEMTLDYVKVREQFGRPIGSFQAVKHRLADLYVLVESARSVSHDAALALAENAPDLGVRAATAQAYCAEAFSAVTAETIQLHGGIGFTWEHEAHLYFKRAHSAARLFGDAAWHRARLASHVLGG</sequence>
<feature type="domain" description="Acyl-CoA dehydrogenase/oxidase C-terminal" evidence="6">
    <location>
        <begin position="212"/>
        <end position="360"/>
    </location>
</feature>
<evidence type="ECO:0000256" key="2">
    <source>
        <dbReference type="ARBA" id="ARBA00009347"/>
    </source>
</evidence>
<dbReference type="GO" id="GO:0050660">
    <property type="term" value="F:flavin adenine dinucleotide binding"/>
    <property type="evidence" value="ECO:0007669"/>
    <property type="project" value="InterPro"/>
</dbReference>
<dbReference type="SUPFAM" id="SSF47203">
    <property type="entry name" value="Acyl-CoA dehydrogenase C-terminal domain-like"/>
    <property type="match status" value="1"/>
</dbReference>
<keyword evidence="9" id="KW-1185">Reference proteome</keyword>
<dbReference type="Proteomes" id="UP000646523">
    <property type="component" value="Unassembled WGS sequence"/>
</dbReference>
<dbReference type="InterPro" id="IPR046373">
    <property type="entry name" value="Acyl-CoA_Oxase/DH_mid-dom_sf"/>
</dbReference>
<dbReference type="SUPFAM" id="SSF56645">
    <property type="entry name" value="Acyl-CoA dehydrogenase NM domain-like"/>
    <property type="match status" value="1"/>
</dbReference>
<dbReference type="Pfam" id="PF02771">
    <property type="entry name" value="Acyl-CoA_dh_N"/>
    <property type="match status" value="1"/>
</dbReference>
<evidence type="ECO:0000313" key="8">
    <source>
        <dbReference type="EMBL" id="GGO72851.1"/>
    </source>
</evidence>
<evidence type="ECO:0000313" key="9">
    <source>
        <dbReference type="Proteomes" id="UP000646523"/>
    </source>
</evidence>
<dbReference type="GO" id="GO:0003995">
    <property type="term" value="F:acyl-CoA dehydrogenase activity"/>
    <property type="evidence" value="ECO:0007669"/>
    <property type="project" value="TreeGrafter"/>
</dbReference>
<dbReference type="InterPro" id="IPR037069">
    <property type="entry name" value="AcylCoA_DH/ox_N_sf"/>
</dbReference>
<dbReference type="PANTHER" id="PTHR43884:SF20">
    <property type="entry name" value="ACYL-COA DEHYDROGENASE FADE28"/>
    <property type="match status" value="1"/>
</dbReference>
<evidence type="ECO:0000259" key="7">
    <source>
        <dbReference type="Pfam" id="PF02771"/>
    </source>
</evidence>
<organism evidence="8 9">
    <name type="scientific">Nonomuraea cavernae</name>
    <dbReference type="NCBI Taxonomy" id="2045107"/>
    <lineage>
        <taxon>Bacteria</taxon>
        <taxon>Bacillati</taxon>
        <taxon>Actinomycetota</taxon>
        <taxon>Actinomycetes</taxon>
        <taxon>Streptosporangiales</taxon>
        <taxon>Streptosporangiaceae</taxon>
        <taxon>Nonomuraea</taxon>
    </lineage>
</organism>
<dbReference type="CDD" id="cd00567">
    <property type="entry name" value="ACAD"/>
    <property type="match status" value="1"/>
</dbReference>
<dbReference type="InterPro" id="IPR036250">
    <property type="entry name" value="AcylCo_DH-like_C"/>
</dbReference>
<protein>
    <submittedName>
        <fullName evidence="8">Acyl-CoA dehydrogenase</fullName>
    </submittedName>
</protein>
<evidence type="ECO:0000256" key="5">
    <source>
        <dbReference type="ARBA" id="ARBA00023002"/>
    </source>
</evidence>
<reference evidence="8" key="1">
    <citation type="journal article" date="2014" name="Int. J. Syst. Evol. Microbiol.">
        <title>Complete genome sequence of Corynebacterium casei LMG S-19264T (=DSM 44701T), isolated from a smear-ripened cheese.</title>
        <authorList>
            <consortium name="US DOE Joint Genome Institute (JGI-PGF)"/>
            <person name="Walter F."/>
            <person name="Albersmeier A."/>
            <person name="Kalinowski J."/>
            <person name="Ruckert C."/>
        </authorList>
    </citation>
    <scope>NUCLEOTIDE SEQUENCE</scope>
    <source>
        <strain evidence="8">CGMCC 4.7368</strain>
    </source>
</reference>
<evidence type="ECO:0000256" key="4">
    <source>
        <dbReference type="ARBA" id="ARBA00022827"/>
    </source>
</evidence>
<name>A0A917Z3F9_9ACTN</name>
<keyword evidence="3" id="KW-0285">Flavoprotein</keyword>
<reference evidence="8" key="2">
    <citation type="submission" date="2020-09" db="EMBL/GenBank/DDBJ databases">
        <authorList>
            <person name="Sun Q."/>
            <person name="Zhou Y."/>
        </authorList>
    </citation>
    <scope>NUCLEOTIDE SEQUENCE</scope>
    <source>
        <strain evidence="8">CGMCC 4.7368</strain>
    </source>
</reference>
<dbReference type="EMBL" id="BMNH01000012">
    <property type="protein sequence ID" value="GGO72851.1"/>
    <property type="molecule type" value="Genomic_DNA"/>
</dbReference>
<keyword evidence="5" id="KW-0560">Oxidoreductase</keyword>
<dbReference type="InterPro" id="IPR009075">
    <property type="entry name" value="AcylCo_DH/oxidase_C"/>
</dbReference>
<dbReference type="InterPro" id="IPR013786">
    <property type="entry name" value="AcylCoA_DH/ox_N"/>
</dbReference>